<dbReference type="Gene3D" id="3.90.1150.10">
    <property type="entry name" value="Aspartate Aminotransferase, domain 1"/>
    <property type="match status" value="1"/>
</dbReference>
<dbReference type="InterPro" id="IPR015424">
    <property type="entry name" value="PyrdxlP-dep_Trfase"/>
</dbReference>
<dbReference type="InterPro" id="IPR021115">
    <property type="entry name" value="Pyridoxal-P_BS"/>
</dbReference>
<sequence>MKSDNKNTSENELSLDPADWNEFSKQCHKSLDDLIAYQKTVRSRPVWSTLPRESKSLFKENLPRKSMPLKKVYDQVKKHILPYPTNNIHPRFWSWVGGTGTATQLLADMVISSMNSASLGMDEASSSYVELQLLDWLKEMLDYPKSASGLLVSGGSMANLVGLAVARTEAANYNVRDEGINTNNQPRLIFYTSTETHSSIKKAIELLGIGAQSLRLINANDDYTININSLKKNIELDRLNGNKPACIIANVGTVNTGAIDPLLELASISKKNNIWLHADGAFGALVKLSESSKDLVNGLEKADSIAFDLHKWMYVQYDCGCVLIKGDKPHKETFSVIPHYIKKFEKGLASGPLNFSEYGVELSRSFRALRPWMALKTEGSNRYGKQIEQNIQQAKYLTNLIQKEPNLQLLAPTSLNIVNFRYLAPKIDNKNLNELNTQILMGLHESGVAAPSSALLNKNFSIRVAICNHRSKKEDFDLLIDKIIEIGNNLST</sequence>
<dbReference type="SUPFAM" id="SSF53383">
    <property type="entry name" value="PLP-dependent transferases"/>
    <property type="match status" value="1"/>
</dbReference>
<comment type="cofactor">
    <cofactor evidence="1">
        <name>pyridoxal 5'-phosphate</name>
        <dbReference type="ChEBI" id="CHEBI:597326"/>
    </cofactor>
</comment>
<dbReference type="GO" id="GO:0016831">
    <property type="term" value="F:carboxy-lyase activity"/>
    <property type="evidence" value="ECO:0007669"/>
    <property type="project" value="UniProtKB-KW"/>
</dbReference>
<keyword evidence="5" id="KW-0456">Lyase</keyword>
<evidence type="ECO:0000313" key="6">
    <source>
        <dbReference type="EMBL" id="SVA06887.1"/>
    </source>
</evidence>
<comment type="similarity">
    <text evidence="2">Belongs to the group II decarboxylase family.</text>
</comment>
<dbReference type="InterPro" id="IPR010977">
    <property type="entry name" value="Aromatic_deC"/>
</dbReference>
<name>A0A381SWV2_9ZZZZ</name>
<evidence type="ECO:0000256" key="3">
    <source>
        <dbReference type="ARBA" id="ARBA00022793"/>
    </source>
</evidence>
<keyword evidence="3" id="KW-0210">Decarboxylase</keyword>
<dbReference type="InterPro" id="IPR002129">
    <property type="entry name" value="PyrdxlP-dep_de-COase"/>
</dbReference>
<dbReference type="GO" id="GO:0006520">
    <property type="term" value="P:amino acid metabolic process"/>
    <property type="evidence" value="ECO:0007669"/>
    <property type="project" value="InterPro"/>
</dbReference>
<dbReference type="Pfam" id="PF00282">
    <property type="entry name" value="Pyridoxal_deC"/>
    <property type="match status" value="1"/>
</dbReference>
<dbReference type="Gene3D" id="3.40.640.10">
    <property type="entry name" value="Type I PLP-dependent aspartate aminotransferase-like (Major domain)"/>
    <property type="match status" value="1"/>
</dbReference>
<dbReference type="EMBL" id="UINC01003502">
    <property type="protein sequence ID" value="SVA06887.1"/>
    <property type="molecule type" value="Genomic_DNA"/>
</dbReference>
<dbReference type="Gene3D" id="1.20.1340.10">
    <property type="entry name" value="dopa decarboxylase, N-terminal domain"/>
    <property type="match status" value="1"/>
</dbReference>
<evidence type="ECO:0000256" key="2">
    <source>
        <dbReference type="ARBA" id="ARBA00009533"/>
    </source>
</evidence>
<dbReference type="PANTHER" id="PTHR11999">
    <property type="entry name" value="GROUP II PYRIDOXAL-5-PHOSPHATE DECARBOXYLASE"/>
    <property type="match status" value="1"/>
</dbReference>
<dbReference type="InterPro" id="IPR015422">
    <property type="entry name" value="PyrdxlP-dep_Trfase_small"/>
</dbReference>
<evidence type="ECO:0000256" key="1">
    <source>
        <dbReference type="ARBA" id="ARBA00001933"/>
    </source>
</evidence>
<keyword evidence="4" id="KW-0663">Pyridoxal phosphate</keyword>
<evidence type="ECO:0008006" key="7">
    <source>
        <dbReference type="Google" id="ProtNLM"/>
    </source>
</evidence>
<dbReference type="PRINTS" id="PR00800">
    <property type="entry name" value="YHDCRBOXLASE"/>
</dbReference>
<reference evidence="6" key="1">
    <citation type="submission" date="2018-05" db="EMBL/GenBank/DDBJ databases">
        <authorList>
            <person name="Lanie J.A."/>
            <person name="Ng W.-L."/>
            <person name="Kazmierczak K.M."/>
            <person name="Andrzejewski T.M."/>
            <person name="Davidsen T.M."/>
            <person name="Wayne K.J."/>
            <person name="Tettelin H."/>
            <person name="Glass J.I."/>
            <person name="Rusch D."/>
            <person name="Podicherti R."/>
            <person name="Tsui H.-C.T."/>
            <person name="Winkler M.E."/>
        </authorList>
    </citation>
    <scope>NUCLEOTIDE SEQUENCE</scope>
</reference>
<evidence type="ECO:0000256" key="4">
    <source>
        <dbReference type="ARBA" id="ARBA00022898"/>
    </source>
</evidence>
<dbReference type="PANTHER" id="PTHR11999:SF70">
    <property type="entry name" value="MIP05841P"/>
    <property type="match status" value="1"/>
</dbReference>
<dbReference type="PROSITE" id="PS00392">
    <property type="entry name" value="DDC_GAD_HDC_YDC"/>
    <property type="match status" value="1"/>
</dbReference>
<dbReference type="AlphaFoldDB" id="A0A381SWV2"/>
<accession>A0A381SWV2</accession>
<protein>
    <recommendedName>
        <fullName evidence="7">Amino acid decarboxylase</fullName>
    </recommendedName>
</protein>
<gene>
    <name evidence="6" type="ORF">METZ01_LOCUS59741</name>
</gene>
<proteinExistence type="inferred from homology"/>
<dbReference type="GO" id="GO:0019752">
    <property type="term" value="P:carboxylic acid metabolic process"/>
    <property type="evidence" value="ECO:0007669"/>
    <property type="project" value="InterPro"/>
</dbReference>
<evidence type="ECO:0000256" key="5">
    <source>
        <dbReference type="ARBA" id="ARBA00023239"/>
    </source>
</evidence>
<organism evidence="6">
    <name type="scientific">marine metagenome</name>
    <dbReference type="NCBI Taxonomy" id="408172"/>
    <lineage>
        <taxon>unclassified sequences</taxon>
        <taxon>metagenomes</taxon>
        <taxon>ecological metagenomes</taxon>
    </lineage>
</organism>
<dbReference type="GO" id="GO:0030170">
    <property type="term" value="F:pyridoxal phosphate binding"/>
    <property type="evidence" value="ECO:0007669"/>
    <property type="project" value="InterPro"/>
</dbReference>
<dbReference type="InterPro" id="IPR015421">
    <property type="entry name" value="PyrdxlP-dep_Trfase_major"/>
</dbReference>